<accession>A0ACA9R463</accession>
<comment type="caution">
    <text evidence="1">The sequence shown here is derived from an EMBL/GenBank/DDBJ whole genome shotgun (WGS) entry which is preliminary data.</text>
</comment>
<protein>
    <submittedName>
        <fullName evidence="1">31422_t:CDS:1</fullName>
    </submittedName>
</protein>
<evidence type="ECO:0000313" key="1">
    <source>
        <dbReference type="EMBL" id="CAG8776357.1"/>
    </source>
</evidence>
<dbReference type="Proteomes" id="UP000789920">
    <property type="component" value="Unassembled WGS sequence"/>
</dbReference>
<dbReference type="EMBL" id="CAJVQC010042909">
    <property type="protein sequence ID" value="CAG8776357.1"/>
    <property type="molecule type" value="Genomic_DNA"/>
</dbReference>
<feature type="non-terminal residue" evidence="1">
    <location>
        <position position="522"/>
    </location>
</feature>
<organism evidence="1 2">
    <name type="scientific">Racocetra persica</name>
    <dbReference type="NCBI Taxonomy" id="160502"/>
    <lineage>
        <taxon>Eukaryota</taxon>
        <taxon>Fungi</taxon>
        <taxon>Fungi incertae sedis</taxon>
        <taxon>Mucoromycota</taxon>
        <taxon>Glomeromycotina</taxon>
        <taxon>Glomeromycetes</taxon>
        <taxon>Diversisporales</taxon>
        <taxon>Gigasporaceae</taxon>
        <taxon>Racocetra</taxon>
    </lineage>
</organism>
<sequence length="522" mass="60798">MASIDLKKTEKDSVSLSAILELLEGDGTVDIYHKPLPLVSATTYICTQCQSRLPSPEYCTKCIRDHLINNFANWTSENKEIDRMLQTWQINFPIPGHFFEWVPFVNFNNIEYKTRGRYGSIYTATWVNGLIIGWNEKTQEFIRLGSKKIVLKLLNNSDNLNIRFFEEALSSTVSPTLASCGVKCYGLTKYPDNGKYMLILEYMENGDLNTFISNNVFRWEEVYIILGQIFTELYYIHFSNIVHKNLHPRNILSNSKRWSISDFGFNGPADNLVDHVFEILPYVAPEVLYYKKCTPASNIYSIGIIMWQLATRCNNPYGNRKNDIHLAIDICNGLRPPKISDVPPDYEYIMRKCLDADPLQRPDACGLCLYFNTKVYKINHDKYVFPISKIKIFFSDAYSLSNHKCENLEFKYLPIPKNSINMQSSTNIDDKRHTISYIYRGDIYEHFLQYEQSVKNLNNNLKINYEHEIFLRGEIYHKLSRFSSSLLVVNNTLLLNQPREFLKSLNMVLELDPNNIYVIECR</sequence>
<proteinExistence type="predicted"/>
<evidence type="ECO:0000313" key="2">
    <source>
        <dbReference type="Proteomes" id="UP000789920"/>
    </source>
</evidence>
<reference evidence="1" key="1">
    <citation type="submission" date="2021-06" db="EMBL/GenBank/DDBJ databases">
        <authorList>
            <person name="Kallberg Y."/>
            <person name="Tangrot J."/>
            <person name="Rosling A."/>
        </authorList>
    </citation>
    <scope>NUCLEOTIDE SEQUENCE</scope>
    <source>
        <strain evidence="1">MA461A</strain>
    </source>
</reference>
<keyword evidence="2" id="KW-1185">Reference proteome</keyword>
<gene>
    <name evidence="1" type="ORF">RPERSI_LOCUS17002</name>
</gene>
<name>A0ACA9R463_9GLOM</name>